<evidence type="ECO:0000313" key="1">
    <source>
        <dbReference type="EMBL" id="GIN56991.1"/>
    </source>
</evidence>
<evidence type="ECO:0000313" key="2">
    <source>
        <dbReference type="Proteomes" id="UP000679950"/>
    </source>
</evidence>
<dbReference type="Proteomes" id="UP000679950">
    <property type="component" value="Unassembled WGS sequence"/>
</dbReference>
<reference evidence="1 2" key="1">
    <citation type="submission" date="2021-03" db="EMBL/GenBank/DDBJ databases">
        <title>Antimicrobial resistance genes in bacteria isolated from Japanese honey, and their potential for conferring macrolide and lincosamide resistance in the American foulbrood pathogen Paenibacillus larvae.</title>
        <authorList>
            <person name="Okamoto M."/>
            <person name="Kumagai M."/>
            <person name="Kanamori H."/>
            <person name="Takamatsu D."/>
        </authorList>
    </citation>
    <scope>NUCLEOTIDE SEQUENCE [LARGE SCALE GENOMIC DNA]</scope>
    <source>
        <strain evidence="1 2">J8TS2</strain>
    </source>
</reference>
<keyword evidence="2" id="KW-1185">Reference proteome</keyword>
<gene>
    <name evidence="1" type="ORF">J8TS2_13100</name>
</gene>
<name>A0ABQ4KG95_9BACI</name>
<protein>
    <submittedName>
        <fullName evidence="1">Uncharacterized protein</fullName>
    </submittedName>
</protein>
<proteinExistence type="predicted"/>
<accession>A0ABQ4KG95</accession>
<sequence length="59" mass="6409">MLHERELVGGANQCVRIVNGLLSLQTEPLMKVVGFGVKVSTLRRLGMSRSVMLVAVKVS</sequence>
<organism evidence="1 2">
    <name type="scientific">Lederbergia ruris</name>
    <dbReference type="NCBI Taxonomy" id="217495"/>
    <lineage>
        <taxon>Bacteria</taxon>
        <taxon>Bacillati</taxon>
        <taxon>Bacillota</taxon>
        <taxon>Bacilli</taxon>
        <taxon>Bacillales</taxon>
        <taxon>Bacillaceae</taxon>
        <taxon>Lederbergia</taxon>
    </lineage>
</organism>
<comment type="caution">
    <text evidence="1">The sequence shown here is derived from an EMBL/GenBank/DDBJ whole genome shotgun (WGS) entry which is preliminary data.</text>
</comment>
<dbReference type="EMBL" id="BORB01000008">
    <property type="protein sequence ID" value="GIN56991.1"/>
    <property type="molecule type" value="Genomic_DNA"/>
</dbReference>